<protein>
    <submittedName>
        <fullName evidence="2">Uncharacterized protein</fullName>
    </submittedName>
</protein>
<keyword evidence="3" id="KW-1185">Reference proteome</keyword>
<evidence type="ECO:0000313" key="2">
    <source>
        <dbReference type="EMBL" id="KAH0545544.1"/>
    </source>
</evidence>
<feature type="compositionally biased region" description="Polar residues" evidence="1">
    <location>
        <begin position="339"/>
        <end position="349"/>
    </location>
</feature>
<reference evidence="2" key="1">
    <citation type="submission" date="2021-03" db="EMBL/GenBank/DDBJ databases">
        <title>Comparative genomics and phylogenomic investigation of the class Geoglossomycetes provide insights into ecological specialization and systematics.</title>
        <authorList>
            <person name="Melie T."/>
            <person name="Pirro S."/>
            <person name="Miller A.N."/>
            <person name="Quandt A."/>
        </authorList>
    </citation>
    <scope>NUCLEOTIDE SEQUENCE</scope>
    <source>
        <strain evidence="2">GBOQ0MN5Z8</strain>
    </source>
</reference>
<feature type="compositionally biased region" description="Polar residues" evidence="1">
    <location>
        <begin position="804"/>
        <end position="814"/>
    </location>
</feature>
<feature type="compositionally biased region" description="Basic and acidic residues" evidence="1">
    <location>
        <begin position="165"/>
        <end position="174"/>
    </location>
</feature>
<dbReference type="OrthoDB" id="4152802at2759"/>
<sequence>MAIWPFRHRSRRNKSGAGGNEKRHLVARHDSKVNSSARPVHKLSKNRRTKPGSKAKAADRDPNKAFHTYSRGLAEKFPLPLDKENHPTQHQVPGAHVDTGRYPRVDPERRHNVPAYFHQGQPSHSNTSIDQRNNWQQLPTLKGKRSAASDSPLNRRDSRKKRKENNHAREEEIRSMSASASLPSRSFTAPFGREGHRRYGGLGTQYRSASEASLSFPESMHSSLSSNSEGGFIVKSLDLLSPRPRLRYSEAPSRLAPVSRSGSRRDERRRTPLPEEAKQKSKTIDDLADDLDASGLRELMERDHRRREKKRILEAEKMQRRLLRRAEKQKAEEEEKMLQGQNRNDTPTNVHRGAIGRDGVGLGIGEPPVQTREQPPSRHPKPARRHSRSPISWLRDDSHEDLRHESNEDGSRVPSTPSTPAEHISPPDELEGTELETAQAVRLSVASVPPTQPSIHRERPVSDTSNLSSLRPLSTGKAPEPVEANRRESDPVGKQQPSSRWTVFFRRSGAKSKRPTDDPGRPVSQFSTSRDSIPHPTALVAADTNVQRTSGPPIRTTSRFREDLPESSASHSQSKIQSVSAPHSLGGSQESFTIREGAGSGRGDHDSPSVSTEAFTVAQRPGRPQDPFADTASKDNLSTGRMSPPDERAPSAALSQSLASIDSEGSWLSGKPSKRNSVPLNHPTRSSGNSLPKRYGDYSDSAEELGLEGDEYYTHLSPGPGQGRSSALRESGTAIASSEDGDTHMRDSFNDDDNDEEGDPKEQRGEAEWKDVVSRQPILVHRNPLVKSREGLLNEFQEGAGTPESMSPTNSAESPQFDYTGPNESPEVRRATSVDLGKKHARHMSAGSAKLLEVQPSTRSAEHKRVASR</sequence>
<gene>
    <name evidence="2" type="ORF">FGG08_000375</name>
</gene>
<feature type="compositionally biased region" description="Low complexity" evidence="1">
    <location>
        <begin position="219"/>
        <end position="228"/>
    </location>
</feature>
<accession>A0A9P8I995</accession>
<feature type="compositionally biased region" description="Acidic residues" evidence="1">
    <location>
        <begin position="750"/>
        <end position="759"/>
    </location>
</feature>
<feature type="compositionally biased region" description="Basic and acidic residues" evidence="1">
    <location>
        <begin position="263"/>
        <end position="285"/>
    </location>
</feature>
<feature type="region of interest" description="Disordered" evidence="1">
    <location>
        <begin position="1"/>
        <end position="107"/>
    </location>
</feature>
<proteinExistence type="predicted"/>
<feature type="compositionally biased region" description="Polar residues" evidence="1">
    <location>
        <begin position="675"/>
        <end position="690"/>
    </location>
</feature>
<feature type="compositionally biased region" description="Basic and acidic residues" evidence="1">
    <location>
        <begin position="20"/>
        <end position="32"/>
    </location>
</feature>
<feature type="compositionally biased region" description="Basic residues" evidence="1">
    <location>
        <begin position="39"/>
        <end position="53"/>
    </location>
</feature>
<feature type="region of interest" description="Disordered" evidence="1">
    <location>
        <begin position="246"/>
        <end position="869"/>
    </location>
</feature>
<feature type="region of interest" description="Disordered" evidence="1">
    <location>
        <begin position="139"/>
        <end position="229"/>
    </location>
</feature>
<name>A0A9P8I995_9PEZI</name>
<feature type="compositionally biased region" description="Basic and acidic residues" evidence="1">
    <location>
        <begin position="394"/>
        <end position="411"/>
    </location>
</feature>
<feature type="compositionally biased region" description="Basic and acidic residues" evidence="1">
    <location>
        <begin position="311"/>
        <end position="337"/>
    </location>
</feature>
<comment type="caution">
    <text evidence="2">The sequence shown here is derived from an EMBL/GenBank/DDBJ whole genome shotgun (WGS) entry which is preliminary data.</text>
</comment>
<feature type="compositionally biased region" description="Low complexity" evidence="1">
    <location>
        <begin position="650"/>
        <end position="660"/>
    </location>
</feature>
<feature type="compositionally biased region" description="Basic and acidic residues" evidence="1">
    <location>
        <begin position="826"/>
        <end position="838"/>
    </location>
</feature>
<feature type="compositionally biased region" description="Basic and acidic residues" evidence="1">
    <location>
        <begin position="760"/>
        <end position="773"/>
    </location>
</feature>
<feature type="compositionally biased region" description="Basic and acidic residues" evidence="1">
    <location>
        <begin position="98"/>
        <end position="107"/>
    </location>
</feature>
<feature type="compositionally biased region" description="Low complexity" evidence="1">
    <location>
        <begin position="175"/>
        <end position="186"/>
    </location>
</feature>
<evidence type="ECO:0000313" key="3">
    <source>
        <dbReference type="Proteomes" id="UP000698800"/>
    </source>
</evidence>
<evidence type="ECO:0000256" key="1">
    <source>
        <dbReference type="SAM" id="MobiDB-lite"/>
    </source>
</evidence>
<dbReference type="Proteomes" id="UP000698800">
    <property type="component" value="Unassembled WGS sequence"/>
</dbReference>
<feature type="compositionally biased region" description="Acidic residues" evidence="1">
    <location>
        <begin position="700"/>
        <end position="711"/>
    </location>
</feature>
<feature type="compositionally biased region" description="Basic residues" evidence="1">
    <location>
        <begin position="1"/>
        <end position="14"/>
    </location>
</feature>
<feature type="compositionally biased region" description="Polar residues" evidence="1">
    <location>
        <begin position="462"/>
        <end position="472"/>
    </location>
</feature>
<feature type="compositionally biased region" description="Basic residues" evidence="1">
    <location>
        <begin position="378"/>
        <end position="388"/>
    </location>
</feature>
<feature type="compositionally biased region" description="Low complexity" evidence="1">
    <location>
        <begin position="567"/>
        <end position="581"/>
    </location>
</feature>
<feature type="compositionally biased region" description="Basic and acidic residues" evidence="1">
    <location>
        <begin position="860"/>
        <end position="869"/>
    </location>
</feature>
<organism evidence="2 3">
    <name type="scientific">Glutinoglossum americanum</name>
    <dbReference type="NCBI Taxonomy" id="1670608"/>
    <lineage>
        <taxon>Eukaryota</taxon>
        <taxon>Fungi</taxon>
        <taxon>Dikarya</taxon>
        <taxon>Ascomycota</taxon>
        <taxon>Pezizomycotina</taxon>
        <taxon>Geoglossomycetes</taxon>
        <taxon>Geoglossales</taxon>
        <taxon>Geoglossaceae</taxon>
        <taxon>Glutinoglossum</taxon>
    </lineage>
</organism>
<dbReference type="EMBL" id="JAGHQL010000004">
    <property type="protein sequence ID" value="KAH0545544.1"/>
    <property type="molecule type" value="Genomic_DNA"/>
</dbReference>
<dbReference type="AlphaFoldDB" id="A0A9P8I995"/>